<evidence type="ECO:0000313" key="3">
    <source>
        <dbReference type="EMBL" id="SFQ85607.1"/>
    </source>
</evidence>
<keyword evidence="2" id="KW-0812">Transmembrane</keyword>
<accession>A0A1I6BXJ2</accession>
<keyword evidence="2" id="KW-1133">Transmembrane helix</keyword>
<keyword evidence="1" id="KW-0175">Coiled coil</keyword>
<feature type="transmembrane region" description="Helical" evidence="2">
    <location>
        <begin position="14"/>
        <end position="36"/>
    </location>
</feature>
<evidence type="ECO:0008006" key="5">
    <source>
        <dbReference type="Google" id="ProtNLM"/>
    </source>
</evidence>
<proteinExistence type="predicted"/>
<evidence type="ECO:0000256" key="1">
    <source>
        <dbReference type="SAM" id="Coils"/>
    </source>
</evidence>
<keyword evidence="4" id="KW-1185">Reference proteome</keyword>
<organism evidence="3 4">
    <name type="scientific">Priestia endophytica DSM 13796</name>
    <dbReference type="NCBI Taxonomy" id="1121089"/>
    <lineage>
        <taxon>Bacteria</taxon>
        <taxon>Bacillati</taxon>
        <taxon>Bacillota</taxon>
        <taxon>Bacilli</taxon>
        <taxon>Bacillales</taxon>
        <taxon>Bacillaceae</taxon>
        <taxon>Priestia</taxon>
    </lineage>
</organism>
<gene>
    <name evidence="3" type="ORF">SAMN02745910_04425</name>
</gene>
<dbReference type="GeneID" id="93712962"/>
<evidence type="ECO:0000256" key="2">
    <source>
        <dbReference type="SAM" id="Phobius"/>
    </source>
</evidence>
<dbReference type="EMBL" id="FOXX01000016">
    <property type="protein sequence ID" value="SFQ85607.1"/>
    <property type="molecule type" value="Genomic_DNA"/>
</dbReference>
<feature type="coiled-coil region" evidence="1">
    <location>
        <begin position="36"/>
        <end position="63"/>
    </location>
</feature>
<keyword evidence="2" id="KW-0472">Membrane</keyword>
<reference evidence="3 4" key="1">
    <citation type="submission" date="2016-10" db="EMBL/GenBank/DDBJ databases">
        <authorList>
            <person name="Varghese N."/>
            <person name="Submissions S."/>
        </authorList>
    </citation>
    <scope>NUCLEOTIDE SEQUENCE [LARGE SCALE GENOMIC DNA]</scope>
    <source>
        <strain evidence="3 4">DSM 13796</strain>
    </source>
</reference>
<sequence length="68" mass="8183">MKIGQILNKFTDNYWIIISAVILFFLAKALIGYLTFKHYNRKLKNIEDKLEELLRKEQKFNSSKPYDK</sequence>
<dbReference type="RefSeq" id="WP_061804554.1">
    <property type="nucleotide sequence ID" value="NZ_FOXX01000016.1"/>
</dbReference>
<comment type="caution">
    <text evidence="3">The sequence shown here is derived from an EMBL/GenBank/DDBJ whole genome shotgun (WGS) entry which is preliminary data.</text>
</comment>
<dbReference type="Proteomes" id="UP000182762">
    <property type="component" value="Unassembled WGS sequence"/>
</dbReference>
<name>A0A1I6BXJ2_9BACI</name>
<protein>
    <recommendedName>
        <fullName evidence="5">DUF4083 domain-containing protein</fullName>
    </recommendedName>
</protein>
<evidence type="ECO:0000313" key="4">
    <source>
        <dbReference type="Proteomes" id="UP000182762"/>
    </source>
</evidence>